<feature type="transmembrane region" description="Helical" evidence="2">
    <location>
        <begin position="304"/>
        <end position="325"/>
    </location>
</feature>
<keyword evidence="2" id="KW-1133">Transmembrane helix</keyword>
<dbReference type="AlphaFoldDB" id="A0A0G4GZ18"/>
<evidence type="ECO:0000256" key="2">
    <source>
        <dbReference type="SAM" id="Phobius"/>
    </source>
</evidence>
<proteinExistence type="predicted"/>
<name>A0A0G4GZ18_9ALVE</name>
<keyword evidence="2" id="KW-0472">Membrane</keyword>
<feature type="region of interest" description="Disordered" evidence="1">
    <location>
        <begin position="1"/>
        <end position="24"/>
    </location>
</feature>
<reference evidence="3" key="1">
    <citation type="submission" date="2014-11" db="EMBL/GenBank/DDBJ databases">
        <authorList>
            <person name="Otto D Thomas"/>
            <person name="Naeem Raeece"/>
        </authorList>
    </citation>
    <scope>NUCLEOTIDE SEQUENCE</scope>
</reference>
<organism evidence="3">
    <name type="scientific">Chromera velia CCMP2878</name>
    <dbReference type="NCBI Taxonomy" id="1169474"/>
    <lineage>
        <taxon>Eukaryota</taxon>
        <taxon>Sar</taxon>
        <taxon>Alveolata</taxon>
        <taxon>Colpodellida</taxon>
        <taxon>Chromeraceae</taxon>
        <taxon>Chromera</taxon>
    </lineage>
</organism>
<evidence type="ECO:0000256" key="1">
    <source>
        <dbReference type="SAM" id="MobiDB-lite"/>
    </source>
</evidence>
<dbReference type="EMBL" id="CDMZ01001706">
    <property type="protein sequence ID" value="CEM36458.1"/>
    <property type="molecule type" value="Genomic_DNA"/>
</dbReference>
<dbReference type="VEuPathDB" id="CryptoDB:Cvel_23993"/>
<evidence type="ECO:0008006" key="4">
    <source>
        <dbReference type="Google" id="ProtNLM"/>
    </source>
</evidence>
<accession>A0A0G4GZ18</accession>
<keyword evidence="2" id="KW-0812">Transmembrane</keyword>
<evidence type="ECO:0000313" key="3">
    <source>
        <dbReference type="EMBL" id="CEM36458.1"/>
    </source>
</evidence>
<feature type="region of interest" description="Disordered" evidence="1">
    <location>
        <begin position="382"/>
        <end position="407"/>
    </location>
</feature>
<gene>
    <name evidence="3" type="ORF">Cvel_23993</name>
</gene>
<protein>
    <recommendedName>
        <fullName evidence="4">Transmembrane protein</fullName>
    </recommendedName>
</protein>
<feature type="transmembrane region" description="Helical" evidence="2">
    <location>
        <begin position="58"/>
        <end position="77"/>
    </location>
</feature>
<sequence length="538" mass="61776">MPPATEDAQAESLRKAESLKRSASRRALRQQESRKTYLAEGVDVNPVLFSPRQFLVELYTHFLYNSLGIITLPLLYWAYGKHKNLWCLKNRQFLTTSIFRNVTDTVQVVAQVLLYYLYWTERAKIERIITPLMAVFFVTLLRLRDVVVAIKYSFVSPESWERRNTQELSPEEFSRELLVLGWFRISKISFMKEIYASIARTRFPVNASVRLTFDGVEILPDGSEAKECVFDAVKKLGCKSNKNVEWVYDEVIPHFHNDERKHKVEVAELWRKNRCQTQSGVTGEALDHCVRTQLIKLELARQNVGRAFASFMGIAFCIYFAPLFLKIATGTLPISAITPIYIVLLSMMCMAGWTSDTPASVVRSPSYLDNPNRAEVSVHIATHTRLPQSKESPPRYPTASEEEQSAQLLQKRNRVPDCFRRGTECPTASEEEQSARLLQKRNRVPDCFRRGTECPTASEEEQSARLLQKRNRVPDCFRRGTECPTAAEEEQSARLLQKRNRVPDCFRRGTECPTASEEEQSARLLPHLFGMFRVAVLT</sequence>
<feature type="transmembrane region" description="Helical" evidence="2">
    <location>
        <begin position="331"/>
        <end position="353"/>
    </location>
</feature>